<proteinExistence type="predicted"/>
<protein>
    <recommendedName>
        <fullName evidence="1">Multiple myeloma tumor-associated protein 2-like N-terminal domain-containing protein</fullName>
    </recommendedName>
</protein>
<dbReference type="VEuPathDB" id="FungiDB:Malapachy_1122"/>
<evidence type="ECO:0000313" key="3">
    <source>
        <dbReference type="Proteomes" id="UP000037751"/>
    </source>
</evidence>
<sequence>MFERSNRGGTRGGAADFSWDVVKEDKHRENYLGNSVAAPRGRWAQGRDILWYSKGHKDDTDKDQAKRKEELLAIKMAEQEAMNQLLAHPT</sequence>
<reference evidence="2 3" key="1">
    <citation type="submission" date="2015-07" db="EMBL/GenBank/DDBJ databases">
        <title>Draft Genome Sequence of Malassezia furfur CBS1878 and Malassezia pachydermatis CBS1879.</title>
        <authorList>
            <person name="Triana S."/>
            <person name="Ohm R."/>
            <person name="Gonzalez A."/>
            <person name="DeCock H."/>
            <person name="Restrepo S."/>
            <person name="Celis A."/>
        </authorList>
    </citation>
    <scope>NUCLEOTIDE SEQUENCE [LARGE SCALE GENOMIC DNA]</scope>
    <source>
        <strain evidence="2 3">CBS 1879</strain>
    </source>
</reference>
<evidence type="ECO:0000259" key="1">
    <source>
        <dbReference type="Pfam" id="PF10159"/>
    </source>
</evidence>
<dbReference type="Proteomes" id="UP000037751">
    <property type="component" value="Unassembled WGS sequence"/>
</dbReference>
<dbReference type="RefSeq" id="XP_017992206.1">
    <property type="nucleotide sequence ID" value="XM_018135632.1"/>
</dbReference>
<dbReference type="PANTHER" id="PTHR14580:SF0">
    <property type="entry name" value="MULTIPLE MYELOMA TUMOR-ASSOCIATED PROTEIN 2"/>
    <property type="match status" value="1"/>
</dbReference>
<comment type="caution">
    <text evidence="2">The sequence shown here is derived from an EMBL/GenBank/DDBJ whole genome shotgun (WGS) entry which is preliminary data.</text>
</comment>
<dbReference type="GeneID" id="28727507"/>
<name>A0A0M8MUG7_9BASI</name>
<dbReference type="PANTHER" id="PTHR14580">
    <property type="entry name" value="MULTIPLE MYELOMA TUMOR-ASSOCIATED PROTEIN 2 FAMILY MEMBER"/>
    <property type="match status" value="1"/>
</dbReference>
<dbReference type="InterPro" id="IPR019315">
    <property type="entry name" value="MMTA2_N"/>
</dbReference>
<evidence type="ECO:0000313" key="2">
    <source>
        <dbReference type="EMBL" id="KOS14574.1"/>
    </source>
</evidence>
<feature type="domain" description="Multiple myeloma tumor-associated protein 2-like N-terminal" evidence="1">
    <location>
        <begin position="9"/>
        <end position="86"/>
    </location>
</feature>
<dbReference type="EMBL" id="LGAV01000003">
    <property type="protein sequence ID" value="KOS14574.1"/>
    <property type="molecule type" value="Genomic_DNA"/>
</dbReference>
<dbReference type="InterPro" id="IPR039207">
    <property type="entry name" value="MMTAG2-like"/>
</dbReference>
<keyword evidence="3" id="KW-1185">Reference proteome</keyword>
<dbReference type="OrthoDB" id="5390672at2759"/>
<gene>
    <name evidence="2" type="ORF">Malapachy_1122</name>
</gene>
<accession>A0A0M8MUG7</accession>
<dbReference type="AlphaFoldDB" id="A0A0M8MUG7"/>
<dbReference type="Pfam" id="PF10159">
    <property type="entry name" value="MMtag"/>
    <property type="match status" value="1"/>
</dbReference>
<organism evidence="2 3">
    <name type="scientific">Malassezia pachydermatis</name>
    <dbReference type="NCBI Taxonomy" id="77020"/>
    <lineage>
        <taxon>Eukaryota</taxon>
        <taxon>Fungi</taxon>
        <taxon>Dikarya</taxon>
        <taxon>Basidiomycota</taxon>
        <taxon>Ustilaginomycotina</taxon>
        <taxon>Malasseziomycetes</taxon>
        <taxon>Malasseziales</taxon>
        <taxon>Malasseziaceae</taxon>
        <taxon>Malassezia</taxon>
    </lineage>
</organism>